<feature type="region of interest" description="Disordered" evidence="1">
    <location>
        <begin position="130"/>
        <end position="158"/>
    </location>
</feature>
<dbReference type="EMBL" id="CP157199">
    <property type="protein sequence ID" value="XBG61666.1"/>
    <property type="molecule type" value="Genomic_DNA"/>
</dbReference>
<feature type="compositionally biased region" description="Basic residues" evidence="1">
    <location>
        <begin position="134"/>
        <end position="158"/>
    </location>
</feature>
<feature type="region of interest" description="Disordered" evidence="1">
    <location>
        <begin position="19"/>
        <end position="41"/>
    </location>
</feature>
<gene>
    <name evidence="2" type="ORF">ABGB03_01870</name>
</gene>
<dbReference type="AlphaFoldDB" id="A0AAU7BUB1"/>
<evidence type="ECO:0000313" key="2">
    <source>
        <dbReference type="EMBL" id="XBG61666.1"/>
    </source>
</evidence>
<organism evidence="2">
    <name type="scientific">Pontimicrobium sp. SW4</name>
    <dbReference type="NCBI Taxonomy" id="3153519"/>
    <lineage>
        <taxon>Bacteria</taxon>
        <taxon>Pseudomonadati</taxon>
        <taxon>Bacteroidota</taxon>
        <taxon>Flavobacteriia</taxon>
        <taxon>Flavobacteriales</taxon>
        <taxon>Flavobacteriaceae</taxon>
        <taxon>Pontimicrobium</taxon>
    </lineage>
</organism>
<protein>
    <recommendedName>
        <fullName evidence="3">DUF4890 domain-containing protein</fullName>
    </recommendedName>
</protein>
<feature type="compositionally biased region" description="Basic and acidic residues" evidence="1">
    <location>
        <begin position="20"/>
        <end position="36"/>
    </location>
</feature>
<name>A0AAU7BUB1_9FLAO</name>
<accession>A0AAU7BUB1</accession>
<sequence>MKRLIVIAIALVSLQGIAQERQREHRKEDRKERPQTLKDLSPEEVATLQTKKMTLYLDLTEAQQKEVYKINLANAKERQSKMEALKKMRENGEKPSKENRYSMMNERLDKQIAQKKQMKSILSKEQFEKLEKSVKHKKTAQRKQHKQRGKQKQRLRKS</sequence>
<evidence type="ECO:0000256" key="1">
    <source>
        <dbReference type="SAM" id="MobiDB-lite"/>
    </source>
</evidence>
<proteinExistence type="predicted"/>
<dbReference type="RefSeq" id="WP_347924368.1">
    <property type="nucleotide sequence ID" value="NZ_CP157199.1"/>
</dbReference>
<evidence type="ECO:0008006" key="3">
    <source>
        <dbReference type="Google" id="ProtNLM"/>
    </source>
</evidence>
<reference evidence="2" key="1">
    <citation type="submission" date="2024-05" db="EMBL/GenBank/DDBJ databases">
        <title>Pontimicrobium maritimus sp. nov., isolated form sea water.</title>
        <authorList>
            <person name="Muhammad N."/>
            <person name="Vuong T.Q."/>
            <person name="Han H.L."/>
            <person name="Kim S.-G."/>
        </authorList>
    </citation>
    <scope>NUCLEOTIDE SEQUENCE</scope>
    <source>
        <strain evidence="2">SW4</strain>
    </source>
</reference>